<evidence type="ECO:0008006" key="2">
    <source>
        <dbReference type="Google" id="ProtNLM"/>
    </source>
</evidence>
<proteinExistence type="predicted"/>
<protein>
    <recommendedName>
        <fullName evidence="2">THIF-type NAD/FAD binding fold domain-containing protein</fullName>
    </recommendedName>
</protein>
<name>X1ML20_9ZZZZ</name>
<gene>
    <name evidence="1" type="ORF">S06H3_28979</name>
</gene>
<feature type="non-terminal residue" evidence="1">
    <location>
        <position position="108"/>
    </location>
</feature>
<reference evidence="1" key="1">
    <citation type="journal article" date="2014" name="Front. Microbiol.">
        <title>High frequency of phylogenetically diverse reductive dehalogenase-homologous genes in deep subseafloor sedimentary metagenomes.</title>
        <authorList>
            <person name="Kawai M."/>
            <person name="Futagami T."/>
            <person name="Toyoda A."/>
            <person name="Takaki Y."/>
            <person name="Nishi S."/>
            <person name="Hori S."/>
            <person name="Arai W."/>
            <person name="Tsubouchi T."/>
            <person name="Morono Y."/>
            <person name="Uchiyama I."/>
            <person name="Ito T."/>
            <person name="Fujiyama A."/>
            <person name="Inagaki F."/>
            <person name="Takami H."/>
        </authorList>
    </citation>
    <scope>NUCLEOTIDE SEQUENCE</scope>
    <source>
        <strain evidence="1">Expedition CK06-06</strain>
    </source>
</reference>
<dbReference type="EMBL" id="BARV01016951">
    <property type="protein sequence ID" value="GAI31963.1"/>
    <property type="molecule type" value="Genomic_DNA"/>
</dbReference>
<organism evidence="1">
    <name type="scientific">marine sediment metagenome</name>
    <dbReference type="NCBI Taxonomy" id="412755"/>
    <lineage>
        <taxon>unclassified sequences</taxon>
        <taxon>metagenomes</taxon>
        <taxon>ecological metagenomes</taxon>
    </lineage>
</organism>
<evidence type="ECO:0000313" key="1">
    <source>
        <dbReference type="EMBL" id="GAI31963.1"/>
    </source>
</evidence>
<accession>X1ML20</accession>
<comment type="caution">
    <text evidence="1">The sequence shown here is derived from an EMBL/GenBank/DDBJ whole genome shotgun (WGS) entry which is preliminary data.</text>
</comment>
<sequence>MDESEEEYTHLLEVLGADHRKIVGHVPVDFLCNDFLSEKKILGLDLSNCDSAGVISCGLGIQLVAQVLDGKPVYALADSVPQSGNSTSGIGYHGISLEEEKCAVCTIP</sequence>
<dbReference type="AlphaFoldDB" id="X1ML20"/>